<accession>A0A432GPH4</accession>
<evidence type="ECO:0000313" key="2">
    <source>
        <dbReference type="EMBL" id="RTZ85431.1"/>
    </source>
</evidence>
<evidence type="ECO:0000313" key="3">
    <source>
        <dbReference type="Proteomes" id="UP000287176"/>
    </source>
</evidence>
<organism evidence="2 3">
    <name type="scientific">SAR324 cluster bacterium</name>
    <dbReference type="NCBI Taxonomy" id="2024889"/>
    <lineage>
        <taxon>Bacteria</taxon>
        <taxon>Deltaproteobacteria</taxon>
        <taxon>SAR324 cluster</taxon>
    </lineage>
</organism>
<reference evidence="2 3" key="1">
    <citation type="submission" date="2018-06" db="EMBL/GenBank/DDBJ databases">
        <title>Combined omics and stable isotope probing to characterize newly discovered Mariana Back-Arc vent microbial communities.</title>
        <authorList>
            <person name="Trembath-Reichert E."/>
            <person name="Huber J.A."/>
        </authorList>
    </citation>
    <scope>NUCLEOTIDE SEQUENCE [LARGE SCALE GENOMIC DNA]</scope>
    <source>
        <strain evidence="2">MAG 24</strain>
    </source>
</reference>
<feature type="non-terminal residue" evidence="2">
    <location>
        <position position="61"/>
    </location>
</feature>
<keyword evidence="1" id="KW-0732">Signal</keyword>
<comment type="caution">
    <text evidence="2">The sequence shown here is derived from an EMBL/GenBank/DDBJ whole genome shotgun (WGS) entry which is preliminary data.</text>
</comment>
<sequence>MRKLLLVLFVTVLSLNTVLAEEDVPVFWKDRQISQLEQVTPSLLDSVKSMQSKISSVAISS</sequence>
<dbReference type="EMBL" id="QNZI01000103">
    <property type="protein sequence ID" value="RTZ85431.1"/>
    <property type="molecule type" value="Genomic_DNA"/>
</dbReference>
<protein>
    <submittedName>
        <fullName evidence="2">Uncharacterized protein</fullName>
    </submittedName>
</protein>
<proteinExistence type="predicted"/>
<dbReference type="Proteomes" id="UP000287176">
    <property type="component" value="Unassembled WGS sequence"/>
</dbReference>
<evidence type="ECO:0000256" key="1">
    <source>
        <dbReference type="SAM" id="SignalP"/>
    </source>
</evidence>
<feature type="signal peptide" evidence="1">
    <location>
        <begin position="1"/>
        <end position="20"/>
    </location>
</feature>
<feature type="chain" id="PRO_5018979055" evidence="1">
    <location>
        <begin position="21"/>
        <end position="61"/>
    </location>
</feature>
<gene>
    <name evidence="2" type="ORF">DSY94_03880</name>
</gene>
<name>A0A432GPH4_9DELT</name>
<dbReference type="AlphaFoldDB" id="A0A432GPH4"/>